<name>A0A6M4H9P1_9PROT</name>
<keyword evidence="1 3" id="KW-0378">Hydrolase</keyword>
<evidence type="ECO:0000313" key="3">
    <source>
        <dbReference type="EMBL" id="QJR15114.1"/>
    </source>
</evidence>
<dbReference type="PANTHER" id="PTHR43798">
    <property type="entry name" value="MONOACYLGLYCEROL LIPASE"/>
    <property type="match status" value="1"/>
</dbReference>
<sequence length="279" mass="30572">MDIIKYARVTGRGTPLLCLHSSGASSRQWDRLALRLADRFRVIAVDFGGHGKRPGWAANEEPSLQVEAEALRPLLASAPEGMHVVAHSYGAAVALKLALDMPERIRSLAVYEPVLFRLIYDGFVHDRAGEEVVAAGTAICNTFHAGDVEESAYQFVDFWSGAGTFARLDDKQRVKVLERMSAVVDHFHALFNDDTAIEEFRTLRVPTLLMNGTLSPACGRSITRRLALALPSAWRHEFAGLGHLGPITRPDDVNSAIEQFLAGVTARHSLEPARFAFAA</sequence>
<dbReference type="Pfam" id="PF12697">
    <property type="entry name" value="Abhydrolase_6"/>
    <property type="match status" value="1"/>
</dbReference>
<evidence type="ECO:0000259" key="2">
    <source>
        <dbReference type="Pfam" id="PF12697"/>
    </source>
</evidence>
<gene>
    <name evidence="3" type="ORF">DSM104440_01931</name>
</gene>
<dbReference type="EMBL" id="CP053073">
    <property type="protein sequence ID" value="QJR15114.1"/>
    <property type="molecule type" value="Genomic_DNA"/>
</dbReference>
<feature type="domain" description="AB hydrolase-1" evidence="2">
    <location>
        <begin position="16"/>
        <end position="255"/>
    </location>
</feature>
<dbReference type="EC" id="3.8.1.3" evidence="3"/>
<reference evidence="3 4" key="1">
    <citation type="submission" date="2020-04" db="EMBL/GenBank/DDBJ databases">
        <title>Usitatibacter rugosus gen. nov., sp. nov. and Usitatibacter palustris sp. nov., novel members of Usitatibacteraceae fam. nov. within the order Nitrosomonadales isolated from soil.</title>
        <authorList>
            <person name="Huber K.J."/>
            <person name="Neumann-Schaal M."/>
            <person name="Geppert A."/>
            <person name="Luckner M."/>
            <person name="Wanner G."/>
            <person name="Overmann J."/>
        </authorList>
    </citation>
    <scope>NUCLEOTIDE SEQUENCE [LARGE SCALE GENOMIC DNA]</scope>
    <source>
        <strain evidence="3 4">Swamp67</strain>
    </source>
</reference>
<dbReference type="KEGG" id="upl:DSM104440_01931"/>
<organism evidence="3 4">
    <name type="scientific">Usitatibacter palustris</name>
    <dbReference type="NCBI Taxonomy" id="2732487"/>
    <lineage>
        <taxon>Bacteria</taxon>
        <taxon>Pseudomonadati</taxon>
        <taxon>Pseudomonadota</taxon>
        <taxon>Betaproteobacteria</taxon>
        <taxon>Nitrosomonadales</taxon>
        <taxon>Usitatibacteraceae</taxon>
        <taxon>Usitatibacter</taxon>
    </lineage>
</organism>
<accession>A0A6M4H9P1</accession>
<evidence type="ECO:0000313" key="4">
    <source>
        <dbReference type="Proteomes" id="UP000503096"/>
    </source>
</evidence>
<dbReference type="PRINTS" id="PR00412">
    <property type="entry name" value="EPOXHYDRLASE"/>
</dbReference>
<dbReference type="InterPro" id="IPR029058">
    <property type="entry name" value="AB_hydrolase_fold"/>
</dbReference>
<dbReference type="InterPro" id="IPR000639">
    <property type="entry name" value="Epox_hydrolase-like"/>
</dbReference>
<dbReference type="SUPFAM" id="SSF53474">
    <property type="entry name" value="alpha/beta-Hydrolases"/>
    <property type="match status" value="1"/>
</dbReference>
<proteinExistence type="predicted"/>
<keyword evidence="4" id="KW-1185">Reference proteome</keyword>
<dbReference type="GO" id="GO:0018785">
    <property type="term" value="F:haloacetate dehalogenase activity"/>
    <property type="evidence" value="ECO:0007669"/>
    <property type="project" value="UniProtKB-EC"/>
</dbReference>
<dbReference type="GO" id="GO:0016020">
    <property type="term" value="C:membrane"/>
    <property type="evidence" value="ECO:0007669"/>
    <property type="project" value="TreeGrafter"/>
</dbReference>
<dbReference type="InParanoid" id="A0A6M4H9P1"/>
<dbReference type="RefSeq" id="WP_171162121.1">
    <property type="nucleotide sequence ID" value="NZ_CP053073.1"/>
</dbReference>
<dbReference type="PRINTS" id="PR00111">
    <property type="entry name" value="ABHYDROLASE"/>
</dbReference>
<dbReference type="InterPro" id="IPR000073">
    <property type="entry name" value="AB_hydrolase_1"/>
</dbReference>
<dbReference type="Proteomes" id="UP000503096">
    <property type="component" value="Chromosome"/>
</dbReference>
<dbReference type="InterPro" id="IPR050266">
    <property type="entry name" value="AB_hydrolase_sf"/>
</dbReference>
<evidence type="ECO:0000256" key="1">
    <source>
        <dbReference type="ARBA" id="ARBA00022801"/>
    </source>
</evidence>
<dbReference type="AlphaFoldDB" id="A0A6M4H9P1"/>
<dbReference type="Gene3D" id="3.40.50.1820">
    <property type="entry name" value="alpha/beta hydrolase"/>
    <property type="match status" value="1"/>
</dbReference>
<dbReference type="PANTHER" id="PTHR43798:SF31">
    <property type="entry name" value="AB HYDROLASE SUPERFAMILY PROTEIN YCLE"/>
    <property type="match status" value="1"/>
</dbReference>
<protein>
    <submittedName>
        <fullName evidence="3">Fluoroacetate dehalogenase</fullName>
        <ecNumber evidence="3">3.8.1.3</ecNumber>
    </submittedName>
</protein>